<evidence type="ECO:0000256" key="2">
    <source>
        <dbReference type="ARBA" id="ARBA00008774"/>
    </source>
</evidence>
<proteinExistence type="inferred from homology"/>
<evidence type="ECO:0000256" key="4">
    <source>
        <dbReference type="ARBA" id="ARBA00023242"/>
    </source>
</evidence>
<protein>
    <submittedName>
        <fullName evidence="7">Putative HMG1/2-like protein-like</fullName>
    </submittedName>
</protein>
<dbReference type="Gene3D" id="1.10.30.10">
    <property type="entry name" value="High mobility group box domain"/>
    <property type="match status" value="1"/>
</dbReference>
<dbReference type="GO" id="GO:0000785">
    <property type="term" value="C:chromatin"/>
    <property type="evidence" value="ECO:0007669"/>
    <property type="project" value="UniProtKB-ARBA"/>
</dbReference>
<dbReference type="InterPro" id="IPR036910">
    <property type="entry name" value="HMG_box_dom_sf"/>
</dbReference>
<sequence length="110" mass="12819">MKKKVPGLKELRRLARGLDIPKRPTSAYFIFMEEFRKQFRELNPSIKSIAVVGKAGGSKWKQMLDAEKAPYIAEEEKRKLEYAKRMNAYNRRVAVVDAEQQESDESRSRV</sequence>
<evidence type="ECO:0000256" key="3">
    <source>
        <dbReference type="ARBA" id="ARBA00023125"/>
    </source>
</evidence>
<dbReference type="GO" id="GO:0030527">
    <property type="term" value="F:structural constituent of chromatin"/>
    <property type="evidence" value="ECO:0007669"/>
    <property type="project" value="UniProtKB-ARBA"/>
</dbReference>
<dbReference type="GO" id="GO:0003677">
    <property type="term" value="F:DNA binding"/>
    <property type="evidence" value="ECO:0007669"/>
    <property type="project" value="UniProtKB-UniRule"/>
</dbReference>
<dbReference type="InterPro" id="IPR031061">
    <property type="entry name" value="HMGB_plant"/>
</dbReference>
<feature type="DNA-binding region" description="HMG box" evidence="5">
    <location>
        <begin position="21"/>
        <end position="90"/>
    </location>
</feature>
<name>A0A0V0GPM8_SOLCH</name>
<dbReference type="SMART" id="SM00398">
    <property type="entry name" value="HMG"/>
    <property type="match status" value="1"/>
</dbReference>
<dbReference type="GO" id="GO:0003682">
    <property type="term" value="F:chromatin binding"/>
    <property type="evidence" value="ECO:0007669"/>
    <property type="project" value="UniProtKB-ARBA"/>
</dbReference>
<dbReference type="Pfam" id="PF00505">
    <property type="entry name" value="HMG_box"/>
    <property type="match status" value="1"/>
</dbReference>
<feature type="domain" description="HMG box" evidence="6">
    <location>
        <begin position="21"/>
        <end position="90"/>
    </location>
</feature>
<evidence type="ECO:0000256" key="1">
    <source>
        <dbReference type="ARBA" id="ARBA00004123"/>
    </source>
</evidence>
<evidence type="ECO:0000256" key="5">
    <source>
        <dbReference type="PROSITE-ProRule" id="PRU00267"/>
    </source>
</evidence>
<organism evidence="7">
    <name type="scientific">Solanum chacoense</name>
    <name type="common">Chaco potato</name>
    <dbReference type="NCBI Taxonomy" id="4108"/>
    <lineage>
        <taxon>Eukaryota</taxon>
        <taxon>Viridiplantae</taxon>
        <taxon>Streptophyta</taxon>
        <taxon>Embryophyta</taxon>
        <taxon>Tracheophyta</taxon>
        <taxon>Spermatophyta</taxon>
        <taxon>Magnoliopsida</taxon>
        <taxon>eudicotyledons</taxon>
        <taxon>Gunneridae</taxon>
        <taxon>Pentapetalae</taxon>
        <taxon>asterids</taxon>
        <taxon>lamiids</taxon>
        <taxon>Solanales</taxon>
        <taxon>Solanaceae</taxon>
        <taxon>Solanoideae</taxon>
        <taxon>Solaneae</taxon>
        <taxon>Solanum</taxon>
    </lineage>
</organism>
<dbReference type="PANTHER" id="PTHR46261:SF35">
    <property type="entry name" value="HIGH MOBILITY GROUP B PROTEIN 4-RELATED"/>
    <property type="match status" value="1"/>
</dbReference>
<evidence type="ECO:0000313" key="7">
    <source>
        <dbReference type="EMBL" id="JAP09891.1"/>
    </source>
</evidence>
<comment type="similarity">
    <text evidence="2">Belongs to the HMGB family.</text>
</comment>
<keyword evidence="4 5" id="KW-0539">Nucleus</keyword>
<dbReference type="InterPro" id="IPR009071">
    <property type="entry name" value="HMG_box_dom"/>
</dbReference>
<dbReference type="PROSITE" id="PS50118">
    <property type="entry name" value="HMG_BOX_2"/>
    <property type="match status" value="1"/>
</dbReference>
<dbReference type="PANTHER" id="PTHR46261">
    <property type="entry name" value="HIGH MOBILITY GROUP B PROTEIN 4-RELATED"/>
    <property type="match status" value="1"/>
</dbReference>
<dbReference type="CDD" id="cd22005">
    <property type="entry name" value="HMG-box_AtHMGB1-like"/>
    <property type="match status" value="1"/>
</dbReference>
<dbReference type="GO" id="GO:0006325">
    <property type="term" value="P:chromatin organization"/>
    <property type="evidence" value="ECO:0007669"/>
    <property type="project" value="UniProtKB-ARBA"/>
</dbReference>
<keyword evidence="3 5" id="KW-0238">DNA-binding</keyword>
<dbReference type="SUPFAM" id="SSF47095">
    <property type="entry name" value="HMG-box"/>
    <property type="match status" value="1"/>
</dbReference>
<dbReference type="AlphaFoldDB" id="A0A0V0GPM8"/>
<reference evidence="7" key="1">
    <citation type="submission" date="2015-12" db="EMBL/GenBank/DDBJ databases">
        <title>Gene expression during late stages of embryo sac development: a critical building block for successful pollen-pistil interactions.</title>
        <authorList>
            <person name="Liu Y."/>
            <person name="Joly V."/>
            <person name="Sabar M."/>
            <person name="Matton D.P."/>
        </authorList>
    </citation>
    <scope>NUCLEOTIDE SEQUENCE</scope>
</reference>
<comment type="subcellular location">
    <subcellularLocation>
        <location evidence="1">Nucleus</location>
    </subcellularLocation>
</comment>
<dbReference type="EMBL" id="GEDG01034126">
    <property type="protein sequence ID" value="JAP09891.1"/>
    <property type="molecule type" value="Transcribed_RNA"/>
</dbReference>
<evidence type="ECO:0000259" key="6">
    <source>
        <dbReference type="PROSITE" id="PS50118"/>
    </source>
</evidence>
<accession>A0A0V0GPM8</accession>
<dbReference type="GO" id="GO:0005634">
    <property type="term" value="C:nucleus"/>
    <property type="evidence" value="ECO:0007669"/>
    <property type="project" value="UniProtKB-SubCell"/>
</dbReference>